<dbReference type="EMBL" id="JACOGA010000018">
    <property type="protein sequence ID" value="MBC3875447.1"/>
    <property type="molecule type" value="Genomic_DNA"/>
</dbReference>
<evidence type="ECO:0000313" key="4">
    <source>
        <dbReference type="EMBL" id="MBC3875447.1"/>
    </source>
</evidence>
<dbReference type="Gene3D" id="1.20.120.160">
    <property type="entry name" value="HPT domain"/>
    <property type="match status" value="1"/>
</dbReference>
<name>A0ABR6YG10_9BURK</name>
<evidence type="ECO:0000259" key="3">
    <source>
        <dbReference type="PROSITE" id="PS50894"/>
    </source>
</evidence>
<evidence type="ECO:0000256" key="1">
    <source>
        <dbReference type="ARBA" id="ARBA00023012"/>
    </source>
</evidence>
<dbReference type="InterPro" id="IPR008207">
    <property type="entry name" value="Sig_transdc_His_kin_Hpt_dom"/>
</dbReference>
<keyword evidence="5" id="KW-1185">Reference proteome</keyword>
<dbReference type="Gene3D" id="3.40.50.2300">
    <property type="match status" value="1"/>
</dbReference>
<dbReference type="PROSITE" id="PS50894">
    <property type="entry name" value="HPT"/>
    <property type="match status" value="1"/>
</dbReference>
<dbReference type="InterPro" id="IPR036641">
    <property type="entry name" value="HPT_dom_sf"/>
</dbReference>
<dbReference type="SUPFAM" id="SSF47226">
    <property type="entry name" value="Histidine-containing phosphotransfer domain, HPT domain"/>
    <property type="match status" value="1"/>
</dbReference>
<proteinExistence type="predicted"/>
<evidence type="ECO:0000313" key="5">
    <source>
        <dbReference type="Proteomes" id="UP000624279"/>
    </source>
</evidence>
<feature type="domain" description="HPt" evidence="3">
    <location>
        <begin position="1"/>
        <end position="102"/>
    </location>
</feature>
<sequence length="248" mass="27851">MLQQLRTTYLNELPTRLNDIEHAVMALEKSGFIAEDFNSLFRLVHSLKGSGGTYGIYEITNICHPLEDSLSEILEHPDKLTRAFTDIALAYIDLLRDVVDDYSFNDECQIDIEGRLQELRHKAFPSMRTALIVERSNVLIVLLRECLKDQHVRAEIVNDGYVALGRALTESFDFVISSMEVHRLNGAAIIAALGLAQGKKERTKTILLTTNKANIPSVVKPDFTVVKDAQLHRNISEILNDTTKTGKS</sequence>
<keyword evidence="2" id="KW-0597">Phosphoprotein</keyword>
<keyword evidence="1" id="KW-0902">Two-component regulatory system</keyword>
<dbReference type="SUPFAM" id="SSF52172">
    <property type="entry name" value="CheY-like"/>
    <property type="match status" value="1"/>
</dbReference>
<dbReference type="SMART" id="SM00073">
    <property type="entry name" value="HPT"/>
    <property type="match status" value="1"/>
</dbReference>
<dbReference type="RefSeq" id="WP_186943408.1">
    <property type="nucleotide sequence ID" value="NZ_JACOGA010000018.1"/>
</dbReference>
<evidence type="ECO:0000256" key="2">
    <source>
        <dbReference type="PROSITE-ProRule" id="PRU00110"/>
    </source>
</evidence>
<protein>
    <submittedName>
        <fullName evidence="4">Hpt domain-containing protein</fullName>
    </submittedName>
</protein>
<gene>
    <name evidence="4" type="ORF">H8K55_17795</name>
</gene>
<dbReference type="CDD" id="cd00088">
    <property type="entry name" value="HPT"/>
    <property type="match status" value="1"/>
</dbReference>
<feature type="modified residue" description="Phosphohistidine" evidence="2">
    <location>
        <position position="45"/>
    </location>
</feature>
<comment type="caution">
    <text evidence="4">The sequence shown here is derived from an EMBL/GenBank/DDBJ whole genome shotgun (WGS) entry which is preliminary data.</text>
</comment>
<organism evidence="4 5">
    <name type="scientific">Undibacterium flavidum</name>
    <dbReference type="NCBI Taxonomy" id="2762297"/>
    <lineage>
        <taxon>Bacteria</taxon>
        <taxon>Pseudomonadati</taxon>
        <taxon>Pseudomonadota</taxon>
        <taxon>Betaproteobacteria</taxon>
        <taxon>Burkholderiales</taxon>
        <taxon>Oxalobacteraceae</taxon>
        <taxon>Undibacterium</taxon>
    </lineage>
</organism>
<accession>A0ABR6YG10</accession>
<dbReference type="Proteomes" id="UP000624279">
    <property type="component" value="Unassembled WGS sequence"/>
</dbReference>
<dbReference type="Pfam" id="PF01627">
    <property type="entry name" value="Hpt"/>
    <property type="match status" value="1"/>
</dbReference>
<reference evidence="4 5" key="1">
    <citation type="submission" date="2020-08" db="EMBL/GenBank/DDBJ databases">
        <title>Novel species isolated from subtropical streams in China.</title>
        <authorList>
            <person name="Lu H."/>
        </authorList>
    </citation>
    <scope>NUCLEOTIDE SEQUENCE [LARGE SCALE GENOMIC DNA]</scope>
    <source>
        <strain evidence="4 5">LX15W</strain>
    </source>
</reference>
<dbReference type="InterPro" id="IPR011006">
    <property type="entry name" value="CheY-like_superfamily"/>
</dbReference>